<organism evidence="1 2">
    <name type="scientific">Paracoccus tibetensis</name>
    <dbReference type="NCBI Taxonomy" id="336292"/>
    <lineage>
        <taxon>Bacteria</taxon>
        <taxon>Pseudomonadati</taxon>
        <taxon>Pseudomonadota</taxon>
        <taxon>Alphaproteobacteria</taxon>
        <taxon>Rhodobacterales</taxon>
        <taxon>Paracoccaceae</taxon>
        <taxon>Paracoccus</taxon>
    </lineage>
</organism>
<name>A0A1G5K8D9_9RHOB</name>
<dbReference type="RefSeq" id="WP_139166040.1">
    <property type="nucleotide sequence ID" value="NZ_FMVT01000028.1"/>
</dbReference>
<sequence length="107" mass="12153">MTERSFEARVSERVARITECVPLKRQAQLRWPERIHLVRAFAARRLMKEDQEAQERRCEARGLDAGAGRSHPSPHPLLLDLARLMGRAAAEADILTQRRASEEGEPA</sequence>
<gene>
    <name evidence="1" type="ORF">SAMN05660710_03780</name>
</gene>
<evidence type="ECO:0000313" key="1">
    <source>
        <dbReference type="EMBL" id="SCY96896.1"/>
    </source>
</evidence>
<keyword evidence="2" id="KW-1185">Reference proteome</keyword>
<accession>A0A1G5K8D9</accession>
<dbReference type="EMBL" id="FMVT01000028">
    <property type="protein sequence ID" value="SCY96896.1"/>
    <property type="molecule type" value="Genomic_DNA"/>
</dbReference>
<dbReference type="Proteomes" id="UP000199502">
    <property type="component" value="Unassembled WGS sequence"/>
</dbReference>
<dbReference type="AlphaFoldDB" id="A0A1G5K8D9"/>
<reference evidence="1 2" key="1">
    <citation type="submission" date="2016-10" db="EMBL/GenBank/DDBJ databases">
        <authorList>
            <person name="de Groot N.N."/>
        </authorList>
    </citation>
    <scope>NUCLEOTIDE SEQUENCE [LARGE SCALE GENOMIC DNA]</scope>
    <source>
        <strain evidence="1 2">CGMCC 1.8925</strain>
    </source>
</reference>
<proteinExistence type="predicted"/>
<protein>
    <submittedName>
        <fullName evidence="1">Uncharacterized protein</fullName>
    </submittedName>
</protein>
<evidence type="ECO:0000313" key="2">
    <source>
        <dbReference type="Proteomes" id="UP000199502"/>
    </source>
</evidence>